<reference evidence="1 2" key="1">
    <citation type="journal article" date="2015" name="Genome Biol.">
        <title>Comparative genomics of Steinernema reveals deeply conserved gene regulatory networks.</title>
        <authorList>
            <person name="Dillman A.R."/>
            <person name="Macchietto M."/>
            <person name="Porter C.F."/>
            <person name="Rogers A."/>
            <person name="Williams B."/>
            <person name="Antoshechkin I."/>
            <person name="Lee M.M."/>
            <person name="Goodwin Z."/>
            <person name="Lu X."/>
            <person name="Lewis E.E."/>
            <person name="Goodrich-Blair H."/>
            <person name="Stock S.P."/>
            <person name="Adams B.J."/>
            <person name="Sternberg P.W."/>
            <person name="Mortazavi A."/>
        </authorList>
    </citation>
    <scope>NUCLEOTIDE SEQUENCE [LARGE SCALE GENOMIC DNA]</scope>
    <source>
        <strain evidence="1 2">ALL</strain>
    </source>
</reference>
<comment type="caution">
    <text evidence="1">The sequence shown here is derived from an EMBL/GenBank/DDBJ whole genome shotgun (WGS) entry which is preliminary data.</text>
</comment>
<accession>A0A4V6A6C1</accession>
<protein>
    <submittedName>
        <fullName evidence="1">Uncharacterized protein</fullName>
    </submittedName>
</protein>
<sequence length="116" mass="12696">MTKELTRSYTKSSRKDIEASINVVFETSKVAFGVKGSGPGTKTSFAKQKYLFTAKKLLQASIIRLANAGPALQHVKSKCSKSENRKQSATVLHEVAVHRASRLPSHLRGDQGRALK</sequence>
<evidence type="ECO:0000313" key="1">
    <source>
        <dbReference type="EMBL" id="TKR94205.1"/>
    </source>
</evidence>
<dbReference type="AlphaFoldDB" id="A0A4V6A6C1"/>
<dbReference type="EMBL" id="AZBU02000002">
    <property type="protein sequence ID" value="TKR94205.1"/>
    <property type="molecule type" value="Genomic_DNA"/>
</dbReference>
<dbReference type="Proteomes" id="UP000298663">
    <property type="component" value="Unassembled WGS sequence"/>
</dbReference>
<reference evidence="1 2" key="2">
    <citation type="journal article" date="2019" name="G3 (Bethesda)">
        <title>Hybrid Assembly of the Genome of the Entomopathogenic Nematode Steinernema carpocapsae Identifies the X-Chromosome.</title>
        <authorList>
            <person name="Serra L."/>
            <person name="Macchietto M."/>
            <person name="Macias-Munoz A."/>
            <person name="McGill C.J."/>
            <person name="Rodriguez I.M."/>
            <person name="Rodriguez B."/>
            <person name="Murad R."/>
            <person name="Mortazavi A."/>
        </authorList>
    </citation>
    <scope>NUCLEOTIDE SEQUENCE [LARGE SCALE GENOMIC DNA]</scope>
    <source>
        <strain evidence="1 2">ALL</strain>
    </source>
</reference>
<gene>
    <name evidence="1" type="ORF">L596_008518</name>
</gene>
<organism evidence="1 2">
    <name type="scientific">Steinernema carpocapsae</name>
    <name type="common">Entomopathogenic nematode</name>
    <dbReference type="NCBI Taxonomy" id="34508"/>
    <lineage>
        <taxon>Eukaryota</taxon>
        <taxon>Metazoa</taxon>
        <taxon>Ecdysozoa</taxon>
        <taxon>Nematoda</taxon>
        <taxon>Chromadorea</taxon>
        <taxon>Rhabditida</taxon>
        <taxon>Tylenchina</taxon>
        <taxon>Panagrolaimomorpha</taxon>
        <taxon>Strongyloidoidea</taxon>
        <taxon>Steinernematidae</taxon>
        <taxon>Steinernema</taxon>
    </lineage>
</organism>
<proteinExistence type="predicted"/>
<keyword evidence="2" id="KW-1185">Reference proteome</keyword>
<name>A0A4V6A6C1_STECR</name>
<evidence type="ECO:0000313" key="2">
    <source>
        <dbReference type="Proteomes" id="UP000298663"/>
    </source>
</evidence>